<sequence length="438" mass="50194">MLAEKTDPWSHKNLGELLEFKNGLNYRTGDVGEEVLIVGVSDFKDAFHVDETKLSTVTVESLPEDYLMNEGDFVFVRSNGNKELIGRVLFAKNISKKITHSGFTIRARNKSDLLLSEYCAIFCSSSLVKRQFMTKGGGSNISNLNQQLLSEIEIPLPSIPEQKKITSILSTWDKAIELKEKLIEQKKEQKKGLMQKLLMGHVRISDTKNYSEVDLLEKNEMIKRGEAPKGYKKTKIGIIPEDWKIVHLYEKFDRLTKRNIEGNQNVLTISAQYGLVNQESFFKKLVASENLTNYYLLAKGDFAYNKSYSNGYPFGAIKVLRKYESGIVSPLYICFSPKKNNYCPEYYQYYFESGLFNHEIYAIAQEGARNHGLLNVPVGDFFNLYVLDFDKTEMKMIAEIIGKSTEEVNYLELELEFLKQQKKGLMQNLLTGKIRVKV</sequence>
<dbReference type="InterPro" id="IPR052021">
    <property type="entry name" value="Type-I_RS_S_subunit"/>
</dbReference>
<keyword evidence="6" id="KW-0540">Nuclease</keyword>
<dbReference type="Proteomes" id="UP000284416">
    <property type="component" value="Unassembled WGS sequence"/>
</dbReference>
<keyword evidence="7" id="KW-1185">Reference proteome</keyword>
<evidence type="ECO:0000256" key="2">
    <source>
        <dbReference type="ARBA" id="ARBA00022747"/>
    </source>
</evidence>
<dbReference type="CDD" id="cd17517">
    <property type="entry name" value="RMtype1_S_EcoKI_StySPI-TRD2-CR2_like"/>
    <property type="match status" value="1"/>
</dbReference>
<dbReference type="GO" id="GO:0009307">
    <property type="term" value="P:DNA restriction-modification system"/>
    <property type="evidence" value="ECO:0007669"/>
    <property type="project" value="UniProtKB-KW"/>
</dbReference>
<evidence type="ECO:0000313" key="7">
    <source>
        <dbReference type="Proteomes" id="UP000284416"/>
    </source>
</evidence>
<evidence type="ECO:0000313" key="6">
    <source>
        <dbReference type="EMBL" id="RHW40450.1"/>
    </source>
</evidence>
<dbReference type="OrthoDB" id="9811611at2"/>
<feature type="domain" description="Type I restriction modification DNA specificity" evidence="5">
    <location>
        <begin position="8"/>
        <end position="185"/>
    </location>
</feature>
<keyword evidence="4" id="KW-0175">Coiled coil</keyword>
<dbReference type="InterPro" id="IPR044946">
    <property type="entry name" value="Restrct_endonuc_typeI_TRD_sf"/>
</dbReference>
<dbReference type="GO" id="GO:0003677">
    <property type="term" value="F:DNA binding"/>
    <property type="evidence" value="ECO:0007669"/>
    <property type="project" value="UniProtKB-KW"/>
</dbReference>
<dbReference type="AlphaFoldDB" id="A0A417YTU2"/>
<organism evidence="6 7">
    <name type="scientific">Neobacillus notoginsengisoli</name>
    <dbReference type="NCBI Taxonomy" id="1578198"/>
    <lineage>
        <taxon>Bacteria</taxon>
        <taxon>Bacillati</taxon>
        <taxon>Bacillota</taxon>
        <taxon>Bacilli</taxon>
        <taxon>Bacillales</taxon>
        <taxon>Bacillaceae</taxon>
        <taxon>Neobacillus</taxon>
    </lineage>
</organism>
<keyword evidence="2" id="KW-0680">Restriction system</keyword>
<evidence type="ECO:0000256" key="1">
    <source>
        <dbReference type="ARBA" id="ARBA00010923"/>
    </source>
</evidence>
<reference evidence="6 7" key="1">
    <citation type="journal article" date="2017" name="Int. J. Syst. Evol. Microbiol.">
        <title>Bacillus notoginsengisoli sp. nov., a novel bacterium isolated from the rhizosphere of Panax notoginseng.</title>
        <authorList>
            <person name="Zhang M.Y."/>
            <person name="Cheng J."/>
            <person name="Cai Y."/>
            <person name="Zhang T.Y."/>
            <person name="Wu Y.Y."/>
            <person name="Manikprabhu D."/>
            <person name="Li W.J."/>
            <person name="Zhang Y.X."/>
        </authorList>
    </citation>
    <scope>NUCLEOTIDE SEQUENCE [LARGE SCALE GENOMIC DNA]</scope>
    <source>
        <strain evidence="6 7">JCM 30743</strain>
    </source>
</reference>
<comment type="similarity">
    <text evidence="1">Belongs to the type-I restriction system S methylase family.</text>
</comment>
<dbReference type="GO" id="GO:0004519">
    <property type="term" value="F:endonuclease activity"/>
    <property type="evidence" value="ECO:0007669"/>
    <property type="project" value="UniProtKB-KW"/>
</dbReference>
<feature type="coiled-coil region" evidence="4">
    <location>
        <begin position="401"/>
        <end position="428"/>
    </location>
</feature>
<dbReference type="PANTHER" id="PTHR30408">
    <property type="entry name" value="TYPE-1 RESTRICTION ENZYME ECOKI SPECIFICITY PROTEIN"/>
    <property type="match status" value="1"/>
</dbReference>
<keyword evidence="6" id="KW-0255">Endonuclease</keyword>
<protein>
    <submittedName>
        <fullName evidence="6">Restriction endonuclease subunit S</fullName>
    </submittedName>
</protein>
<gene>
    <name evidence="6" type="ORF">D1B31_12615</name>
</gene>
<evidence type="ECO:0000256" key="3">
    <source>
        <dbReference type="ARBA" id="ARBA00023125"/>
    </source>
</evidence>
<dbReference type="Pfam" id="PF01420">
    <property type="entry name" value="Methylase_S"/>
    <property type="match status" value="1"/>
</dbReference>
<dbReference type="InterPro" id="IPR000055">
    <property type="entry name" value="Restrct_endonuc_typeI_TRD"/>
</dbReference>
<dbReference type="EMBL" id="QWEG01000007">
    <property type="protein sequence ID" value="RHW40450.1"/>
    <property type="molecule type" value="Genomic_DNA"/>
</dbReference>
<name>A0A417YTU2_9BACI</name>
<evidence type="ECO:0000259" key="5">
    <source>
        <dbReference type="Pfam" id="PF01420"/>
    </source>
</evidence>
<comment type="caution">
    <text evidence="6">The sequence shown here is derived from an EMBL/GenBank/DDBJ whole genome shotgun (WGS) entry which is preliminary data.</text>
</comment>
<proteinExistence type="inferred from homology"/>
<evidence type="ECO:0000256" key="4">
    <source>
        <dbReference type="SAM" id="Coils"/>
    </source>
</evidence>
<dbReference type="Gene3D" id="3.90.220.20">
    <property type="entry name" value="DNA methylase specificity domains"/>
    <property type="match status" value="2"/>
</dbReference>
<dbReference type="SUPFAM" id="SSF116734">
    <property type="entry name" value="DNA methylase specificity domain"/>
    <property type="match status" value="2"/>
</dbReference>
<keyword evidence="3" id="KW-0238">DNA-binding</keyword>
<keyword evidence="6" id="KW-0378">Hydrolase</keyword>
<dbReference type="PANTHER" id="PTHR30408:SF12">
    <property type="entry name" value="TYPE I RESTRICTION ENZYME MJAVIII SPECIFICITY SUBUNIT"/>
    <property type="match status" value="1"/>
</dbReference>
<accession>A0A417YTU2</accession>